<gene>
    <name evidence="2" type="ORF">BVC80_1485g41</name>
</gene>
<dbReference type="AlphaFoldDB" id="A0A200QNQ4"/>
<evidence type="ECO:0000313" key="3">
    <source>
        <dbReference type="Proteomes" id="UP000195402"/>
    </source>
</evidence>
<proteinExistence type="predicted"/>
<dbReference type="PANTHER" id="PTHR48045:SF34">
    <property type="entry name" value="ISOFLAVONE 7-O-GLUCOSYLTRANSFERASE 1-LIKE"/>
    <property type="match status" value="1"/>
</dbReference>
<reference evidence="2 3" key="1">
    <citation type="journal article" date="2017" name="Mol. Plant">
        <title>The Genome of Medicinal Plant Macleaya cordata Provides New Insights into Benzylisoquinoline Alkaloids Metabolism.</title>
        <authorList>
            <person name="Liu X."/>
            <person name="Liu Y."/>
            <person name="Huang P."/>
            <person name="Ma Y."/>
            <person name="Qing Z."/>
            <person name="Tang Q."/>
            <person name="Cao H."/>
            <person name="Cheng P."/>
            <person name="Zheng Y."/>
            <person name="Yuan Z."/>
            <person name="Zhou Y."/>
            <person name="Liu J."/>
            <person name="Tang Z."/>
            <person name="Zhuo Y."/>
            <person name="Zhang Y."/>
            <person name="Yu L."/>
            <person name="Huang J."/>
            <person name="Yang P."/>
            <person name="Peng Q."/>
            <person name="Zhang J."/>
            <person name="Jiang W."/>
            <person name="Zhang Z."/>
            <person name="Lin K."/>
            <person name="Ro D.K."/>
            <person name="Chen X."/>
            <person name="Xiong X."/>
            <person name="Shang Y."/>
            <person name="Huang S."/>
            <person name="Zeng J."/>
        </authorList>
    </citation>
    <scope>NUCLEOTIDE SEQUENCE [LARGE SCALE GENOMIC DNA]</scope>
    <source>
        <strain evidence="3">cv. BLH2017</strain>
        <tissue evidence="2">Root</tissue>
    </source>
</reference>
<comment type="caution">
    <text evidence="2">The sequence shown here is derived from an EMBL/GenBank/DDBJ whole genome shotgun (WGS) entry which is preliminary data.</text>
</comment>
<evidence type="ECO:0000256" key="1">
    <source>
        <dbReference type="ARBA" id="ARBA00022679"/>
    </source>
</evidence>
<evidence type="ECO:0000313" key="2">
    <source>
        <dbReference type="EMBL" id="OVA12067.1"/>
    </source>
</evidence>
<keyword evidence="3" id="KW-1185">Reference proteome</keyword>
<name>A0A200QNQ4_MACCD</name>
<dbReference type="InterPro" id="IPR002213">
    <property type="entry name" value="UDP_glucos_trans"/>
</dbReference>
<keyword evidence="1 2" id="KW-0808">Transferase</keyword>
<dbReference type="EMBL" id="MVGT01001428">
    <property type="protein sequence ID" value="OVA12067.1"/>
    <property type="molecule type" value="Genomic_DNA"/>
</dbReference>
<sequence>MEELATGLDQSGVRFAWSVREATIGHVSGEYGGGPTMHRAVGSFLTHFGWNSVMESVVAGVPMLAWPMGADQFMNATLLVDQMKVAVRVCEGAETIPNAAELARVLAESVTSASASASAGRVMKRRAMELSKAAMHAIKEGGTSSRTWML</sequence>
<dbReference type="Gene3D" id="3.40.50.2000">
    <property type="entry name" value="Glycogen Phosphorylase B"/>
    <property type="match status" value="1"/>
</dbReference>
<accession>A0A200QNQ4</accession>
<protein>
    <submittedName>
        <fullName evidence="2">UDP-glucuronosyl/UDP-glucosyltransferase</fullName>
    </submittedName>
</protein>
<dbReference type="PANTHER" id="PTHR48045">
    <property type="entry name" value="UDP-GLYCOSYLTRANSFERASE 72B1"/>
    <property type="match status" value="1"/>
</dbReference>
<dbReference type="GO" id="GO:0008194">
    <property type="term" value="F:UDP-glycosyltransferase activity"/>
    <property type="evidence" value="ECO:0007669"/>
    <property type="project" value="InterPro"/>
</dbReference>
<dbReference type="InParanoid" id="A0A200QNQ4"/>
<organism evidence="2 3">
    <name type="scientific">Macleaya cordata</name>
    <name type="common">Five-seeded plume-poppy</name>
    <name type="synonym">Bocconia cordata</name>
    <dbReference type="NCBI Taxonomy" id="56857"/>
    <lineage>
        <taxon>Eukaryota</taxon>
        <taxon>Viridiplantae</taxon>
        <taxon>Streptophyta</taxon>
        <taxon>Embryophyta</taxon>
        <taxon>Tracheophyta</taxon>
        <taxon>Spermatophyta</taxon>
        <taxon>Magnoliopsida</taxon>
        <taxon>Ranunculales</taxon>
        <taxon>Papaveraceae</taxon>
        <taxon>Papaveroideae</taxon>
        <taxon>Macleaya</taxon>
    </lineage>
</organism>
<dbReference type="OMA" id="MHAIKEG"/>
<dbReference type="Proteomes" id="UP000195402">
    <property type="component" value="Unassembled WGS sequence"/>
</dbReference>
<dbReference type="OrthoDB" id="5835829at2759"/>
<dbReference type="SUPFAM" id="SSF53756">
    <property type="entry name" value="UDP-Glycosyltransferase/glycogen phosphorylase"/>
    <property type="match status" value="1"/>
</dbReference>
<dbReference type="Pfam" id="PF00201">
    <property type="entry name" value="UDPGT"/>
    <property type="match status" value="1"/>
</dbReference>